<dbReference type="KEGG" id="gai:IMCC3135_19115"/>
<evidence type="ECO:0000313" key="2">
    <source>
        <dbReference type="Proteomes" id="UP000250079"/>
    </source>
</evidence>
<evidence type="ECO:0000313" key="1">
    <source>
        <dbReference type="EMBL" id="ASJ73902.1"/>
    </source>
</evidence>
<sequence length="57" mass="6161">MIPGQDISNFHHLDDDDLMDFGSSCDIQERYSHILPSARENLLNGSPSAGVTAPSTS</sequence>
<name>A0A2Z2NR51_9GAMM</name>
<keyword evidence="2" id="KW-1185">Reference proteome</keyword>
<accession>A0A2Z2NR51</accession>
<organism evidence="1 2">
    <name type="scientific">Granulosicoccus antarcticus IMCC3135</name>
    <dbReference type="NCBI Taxonomy" id="1192854"/>
    <lineage>
        <taxon>Bacteria</taxon>
        <taxon>Pseudomonadati</taxon>
        <taxon>Pseudomonadota</taxon>
        <taxon>Gammaproteobacteria</taxon>
        <taxon>Chromatiales</taxon>
        <taxon>Granulosicoccaceae</taxon>
        <taxon>Granulosicoccus</taxon>
    </lineage>
</organism>
<gene>
    <name evidence="1" type="ORF">IMCC3135_19115</name>
</gene>
<dbReference type="EMBL" id="CP018632">
    <property type="protein sequence ID" value="ASJ73902.1"/>
    <property type="molecule type" value="Genomic_DNA"/>
</dbReference>
<proteinExistence type="predicted"/>
<protein>
    <submittedName>
        <fullName evidence="1">Uncharacterized protein</fullName>
    </submittedName>
</protein>
<dbReference type="AlphaFoldDB" id="A0A2Z2NR51"/>
<dbReference type="Proteomes" id="UP000250079">
    <property type="component" value="Chromosome"/>
</dbReference>
<reference evidence="1 2" key="1">
    <citation type="submission" date="2016-12" db="EMBL/GenBank/DDBJ databases">
        <authorList>
            <person name="Song W.-J."/>
            <person name="Kurnit D.M."/>
        </authorList>
    </citation>
    <scope>NUCLEOTIDE SEQUENCE [LARGE SCALE GENOMIC DNA]</scope>
    <source>
        <strain evidence="1 2">IMCC3135</strain>
    </source>
</reference>